<comment type="caution">
    <text evidence="8">The sequence shown here is derived from an EMBL/GenBank/DDBJ whole genome shotgun (WGS) entry which is preliminary data.</text>
</comment>
<keyword evidence="4 7" id="KW-0812">Transmembrane</keyword>
<feature type="transmembrane region" description="Helical" evidence="7">
    <location>
        <begin position="254"/>
        <end position="276"/>
    </location>
</feature>
<name>A0ABU8J9S8_9GAMM</name>
<protein>
    <submittedName>
        <fullName evidence="8">Chromate efflux transporter</fullName>
    </submittedName>
</protein>
<comment type="similarity">
    <text evidence="2">Belongs to the chromate ion transporter (CHR) (TC 2.A.51) family.</text>
</comment>
<feature type="transmembrane region" description="Helical" evidence="7">
    <location>
        <begin position="147"/>
        <end position="178"/>
    </location>
</feature>
<feature type="transmembrane region" description="Helical" evidence="7">
    <location>
        <begin position="368"/>
        <end position="389"/>
    </location>
</feature>
<dbReference type="InterPro" id="IPR014047">
    <property type="entry name" value="Chr_Tranpt_l_chain"/>
</dbReference>
<dbReference type="NCBIfam" id="TIGR00937">
    <property type="entry name" value="2A51"/>
    <property type="match status" value="1"/>
</dbReference>
<dbReference type="Proteomes" id="UP001381174">
    <property type="component" value="Unassembled WGS sequence"/>
</dbReference>
<evidence type="ECO:0000256" key="5">
    <source>
        <dbReference type="ARBA" id="ARBA00022989"/>
    </source>
</evidence>
<evidence type="ECO:0000313" key="9">
    <source>
        <dbReference type="Proteomes" id="UP001381174"/>
    </source>
</evidence>
<feature type="transmembrane region" description="Helical" evidence="7">
    <location>
        <begin position="114"/>
        <end position="135"/>
    </location>
</feature>
<dbReference type="Pfam" id="PF02417">
    <property type="entry name" value="Chromate_transp"/>
    <property type="match status" value="2"/>
</dbReference>
<feature type="transmembrane region" description="Helical" evidence="7">
    <location>
        <begin position="331"/>
        <end position="356"/>
    </location>
</feature>
<sequence>MADDTLPAVSLGEATRVWAKIGLLSFGGPAGQIAMMHRELVETRRWISDARFLHALNYCMLLPGPEATQLAIYIGWLLHRTAGGLIAGILFVLPGFITILALSIAYALYGQVPWVLAVFAGLKAAVLAVVVEAVVRIGRKALKNRMMVAVAALAFVAIHFFRVPFPLIVLGAGLWGLAGRWWMPRSFPEPASAAADASSDFLIDRLLGQGRLTHTRPSAPRAIRVTLLWLAIWWGPVLAVMTRFGPHSVLAREGLFFSQTAVVTFGGAYAVLAYIAQRAVGSFHWITPGQMLDGLALAETTPGPLIMVVQFVAFLGAYYHQAGLSPMGAGIAGSVLTTWVAFAPCFLWIFLGAPYIEALRNNRALHAALSAITAAVVGVVLNLSVWFALHTIFAGVVEHRFGPIRLEAPQWSSVHGLAAALAALALVAMLRLRLGMGWVLFGSAAVMFAWRAWSGQL</sequence>
<feature type="transmembrane region" description="Helical" evidence="7">
    <location>
        <begin position="85"/>
        <end position="108"/>
    </location>
</feature>
<dbReference type="PANTHER" id="PTHR33567">
    <property type="entry name" value="CHROMATE ION TRANSPORTER (EUROFUNG)"/>
    <property type="match status" value="1"/>
</dbReference>
<feature type="transmembrane region" description="Helical" evidence="7">
    <location>
        <begin position="436"/>
        <end position="453"/>
    </location>
</feature>
<evidence type="ECO:0000256" key="6">
    <source>
        <dbReference type="ARBA" id="ARBA00023136"/>
    </source>
</evidence>
<dbReference type="RefSeq" id="WP_336806927.1">
    <property type="nucleotide sequence ID" value="NZ_JBBBNY010000003.1"/>
</dbReference>
<dbReference type="InterPro" id="IPR003370">
    <property type="entry name" value="Chromate_transpt"/>
</dbReference>
<evidence type="ECO:0000256" key="7">
    <source>
        <dbReference type="SAM" id="Phobius"/>
    </source>
</evidence>
<dbReference type="PIRSF" id="PIRSF004810">
    <property type="entry name" value="ChrA"/>
    <property type="match status" value="1"/>
</dbReference>
<evidence type="ECO:0000256" key="4">
    <source>
        <dbReference type="ARBA" id="ARBA00022692"/>
    </source>
</evidence>
<evidence type="ECO:0000313" key="8">
    <source>
        <dbReference type="EMBL" id="MEI7036307.1"/>
    </source>
</evidence>
<accession>A0ABU8J9S8</accession>
<comment type="subcellular location">
    <subcellularLocation>
        <location evidence="1">Cell membrane</location>
        <topology evidence="1">Multi-pass membrane protein</topology>
    </subcellularLocation>
</comment>
<keyword evidence="9" id="KW-1185">Reference proteome</keyword>
<reference evidence="8 9" key="1">
    <citation type="journal article" date="2014" name="Int. J. Syst. Evol. Microbiol.">
        <title>Fulvimonas yonginensis sp. nov., isolated from greenhouse soil, and emended description of the genus Fulvimonas.</title>
        <authorList>
            <person name="Ahn J.H."/>
            <person name="Kim S.J."/>
            <person name="Weon H.Y."/>
            <person name="Hong S.B."/>
            <person name="Seok S.J."/>
            <person name="Kwon S.W."/>
        </authorList>
    </citation>
    <scope>NUCLEOTIDE SEQUENCE [LARGE SCALE GENOMIC DNA]</scope>
    <source>
        <strain evidence="8 9">KACC 16952</strain>
    </source>
</reference>
<evidence type="ECO:0000256" key="1">
    <source>
        <dbReference type="ARBA" id="ARBA00004651"/>
    </source>
</evidence>
<feature type="transmembrane region" description="Helical" evidence="7">
    <location>
        <begin position="296"/>
        <end position="319"/>
    </location>
</feature>
<evidence type="ECO:0000256" key="2">
    <source>
        <dbReference type="ARBA" id="ARBA00005262"/>
    </source>
</evidence>
<keyword evidence="6 7" id="KW-0472">Membrane</keyword>
<evidence type="ECO:0000256" key="3">
    <source>
        <dbReference type="ARBA" id="ARBA00022475"/>
    </source>
</evidence>
<keyword evidence="5 7" id="KW-1133">Transmembrane helix</keyword>
<keyword evidence="3" id="KW-1003">Cell membrane</keyword>
<feature type="transmembrane region" description="Helical" evidence="7">
    <location>
        <begin position="410"/>
        <end position="430"/>
    </location>
</feature>
<gene>
    <name evidence="8" type="primary">chrA</name>
    <name evidence="8" type="ORF">WAT24_06015</name>
</gene>
<dbReference type="PANTHER" id="PTHR33567:SF3">
    <property type="entry name" value="CHROMATE ION TRANSPORTER (EUROFUNG)"/>
    <property type="match status" value="1"/>
</dbReference>
<dbReference type="EMBL" id="JBBBNY010000003">
    <property type="protein sequence ID" value="MEI7036307.1"/>
    <property type="molecule type" value="Genomic_DNA"/>
</dbReference>
<organism evidence="8 9">
    <name type="scientific">Fulvimonas yonginensis</name>
    <dbReference type="NCBI Taxonomy" id="1495200"/>
    <lineage>
        <taxon>Bacteria</taxon>
        <taxon>Pseudomonadati</taxon>
        <taxon>Pseudomonadota</taxon>
        <taxon>Gammaproteobacteria</taxon>
        <taxon>Lysobacterales</taxon>
        <taxon>Rhodanobacteraceae</taxon>
        <taxon>Fulvimonas</taxon>
    </lineage>
</organism>
<proteinExistence type="inferred from homology"/>
<feature type="transmembrane region" description="Helical" evidence="7">
    <location>
        <begin position="222"/>
        <end position="242"/>
    </location>
</feature>